<evidence type="ECO:0000313" key="2">
    <source>
        <dbReference type="Proteomes" id="UP000004095"/>
    </source>
</evidence>
<sequence length="40" mass="4790">MSSYYRFFDAMKEGIKLAFEAKKGYIYFRFQKKLSPRGSV</sequence>
<protein>
    <submittedName>
        <fullName evidence="1">Uncharacterized protein</fullName>
    </submittedName>
</protein>
<evidence type="ECO:0000313" key="1">
    <source>
        <dbReference type="EMBL" id="EAY29156.1"/>
    </source>
</evidence>
<dbReference type="AlphaFoldDB" id="A1ZKD0"/>
<keyword evidence="2" id="KW-1185">Reference proteome</keyword>
<dbReference type="Proteomes" id="UP000004095">
    <property type="component" value="Unassembled WGS sequence"/>
</dbReference>
<proteinExistence type="predicted"/>
<accession>A1ZKD0</accession>
<comment type="caution">
    <text evidence="1">The sequence shown here is derived from an EMBL/GenBank/DDBJ whole genome shotgun (WGS) entry which is preliminary data.</text>
</comment>
<organism evidence="1 2">
    <name type="scientific">Microscilla marina ATCC 23134</name>
    <dbReference type="NCBI Taxonomy" id="313606"/>
    <lineage>
        <taxon>Bacteria</taxon>
        <taxon>Pseudomonadati</taxon>
        <taxon>Bacteroidota</taxon>
        <taxon>Cytophagia</taxon>
        <taxon>Cytophagales</taxon>
        <taxon>Microscillaceae</taxon>
        <taxon>Microscilla</taxon>
    </lineage>
</organism>
<name>A1ZKD0_MICM2</name>
<gene>
    <name evidence="1" type="ORF">M23134_02347</name>
</gene>
<dbReference type="EMBL" id="AAWS01000012">
    <property type="protein sequence ID" value="EAY29156.1"/>
    <property type="molecule type" value="Genomic_DNA"/>
</dbReference>
<reference evidence="1 2" key="1">
    <citation type="submission" date="2007-01" db="EMBL/GenBank/DDBJ databases">
        <authorList>
            <person name="Haygood M."/>
            <person name="Podell S."/>
            <person name="Anderson C."/>
            <person name="Hopkinson B."/>
            <person name="Roe K."/>
            <person name="Barbeau K."/>
            <person name="Gaasterland T."/>
            <person name="Ferriera S."/>
            <person name="Johnson J."/>
            <person name="Kravitz S."/>
            <person name="Beeson K."/>
            <person name="Sutton G."/>
            <person name="Rogers Y.-H."/>
            <person name="Friedman R."/>
            <person name="Frazier M."/>
            <person name="Venter J.C."/>
        </authorList>
    </citation>
    <scope>NUCLEOTIDE SEQUENCE [LARGE SCALE GENOMIC DNA]</scope>
    <source>
        <strain evidence="1 2">ATCC 23134</strain>
    </source>
</reference>